<dbReference type="PRINTS" id="PR00344">
    <property type="entry name" value="BCTRLSENSOR"/>
</dbReference>
<reference evidence="11" key="2">
    <citation type="submission" date="2023-01" db="EMBL/GenBank/DDBJ databases">
        <title>Draft genome sequence of Agaribacter marinus strain NBRC 110023.</title>
        <authorList>
            <person name="Sun Q."/>
            <person name="Mori K."/>
        </authorList>
    </citation>
    <scope>NUCLEOTIDE SEQUENCE</scope>
    <source>
        <strain evidence="11">NBRC 110023</strain>
    </source>
</reference>
<dbReference type="InterPro" id="IPR036890">
    <property type="entry name" value="HATPase_C_sf"/>
</dbReference>
<comment type="caution">
    <text evidence="11">The sequence shown here is derived from an EMBL/GenBank/DDBJ whole genome shotgun (WGS) entry which is preliminary data.</text>
</comment>
<feature type="domain" description="Response regulatory" evidence="10">
    <location>
        <begin position="918"/>
        <end position="1032"/>
    </location>
</feature>
<dbReference type="SUPFAM" id="SSF55874">
    <property type="entry name" value="ATPase domain of HSP90 chaperone/DNA topoisomerase II/histidine kinase"/>
    <property type="match status" value="1"/>
</dbReference>
<dbReference type="InterPro" id="IPR036097">
    <property type="entry name" value="HisK_dim/P_sf"/>
</dbReference>
<keyword evidence="6" id="KW-0902">Two-component regulatory system</keyword>
<dbReference type="InterPro" id="IPR003661">
    <property type="entry name" value="HisK_dim/P_dom"/>
</dbReference>
<dbReference type="Gene3D" id="1.10.4160.10">
    <property type="entry name" value="Hydantoin permease"/>
    <property type="match status" value="1"/>
</dbReference>
<organism evidence="11 12">
    <name type="scientific">Agaribacter marinus</name>
    <dbReference type="NCBI Taxonomy" id="1431249"/>
    <lineage>
        <taxon>Bacteria</taxon>
        <taxon>Pseudomonadati</taxon>
        <taxon>Pseudomonadota</taxon>
        <taxon>Gammaproteobacteria</taxon>
        <taxon>Alteromonadales</taxon>
        <taxon>Alteromonadaceae</taxon>
        <taxon>Agaribacter</taxon>
    </lineage>
</organism>
<feature type="transmembrane region" description="Helical" evidence="8">
    <location>
        <begin position="456"/>
        <end position="477"/>
    </location>
</feature>
<dbReference type="Pfam" id="PF00072">
    <property type="entry name" value="Response_reg"/>
    <property type="match status" value="1"/>
</dbReference>
<dbReference type="PROSITE" id="PS50110">
    <property type="entry name" value="RESPONSE_REGULATORY"/>
    <property type="match status" value="1"/>
</dbReference>
<feature type="transmembrane region" description="Helical" evidence="8">
    <location>
        <begin position="567"/>
        <end position="587"/>
    </location>
</feature>
<dbReference type="GO" id="GO:0000155">
    <property type="term" value="F:phosphorelay sensor kinase activity"/>
    <property type="evidence" value="ECO:0007669"/>
    <property type="project" value="InterPro"/>
</dbReference>
<dbReference type="SMART" id="SM00448">
    <property type="entry name" value="REC"/>
    <property type="match status" value="1"/>
</dbReference>
<feature type="transmembrane region" description="Helical" evidence="8">
    <location>
        <begin position="427"/>
        <end position="450"/>
    </location>
</feature>
<dbReference type="PROSITE" id="PS50109">
    <property type="entry name" value="HIS_KIN"/>
    <property type="match status" value="1"/>
</dbReference>
<comment type="catalytic activity">
    <reaction evidence="1">
        <text>ATP + protein L-histidine = ADP + protein N-phospho-L-histidine.</text>
        <dbReference type="EC" id="2.7.13.3"/>
    </reaction>
</comment>
<dbReference type="EC" id="2.7.13.3" evidence="2"/>
<dbReference type="SUPFAM" id="SSF52172">
    <property type="entry name" value="CheY-like"/>
    <property type="match status" value="1"/>
</dbReference>
<dbReference type="Pfam" id="PF00512">
    <property type="entry name" value="HisKA"/>
    <property type="match status" value="1"/>
</dbReference>
<feature type="domain" description="Histidine kinase" evidence="9">
    <location>
        <begin position="677"/>
        <end position="894"/>
    </location>
</feature>
<evidence type="ECO:0000256" key="1">
    <source>
        <dbReference type="ARBA" id="ARBA00000085"/>
    </source>
</evidence>
<dbReference type="PANTHER" id="PTHR43047:SF72">
    <property type="entry name" value="OSMOSENSING HISTIDINE PROTEIN KINASE SLN1"/>
    <property type="match status" value="1"/>
</dbReference>
<dbReference type="Gene3D" id="1.10.287.130">
    <property type="match status" value="1"/>
</dbReference>
<dbReference type="GO" id="GO:0005886">
    <property type="term" value="C:plasma membrane"/>
    <property type="evidence" value="ECO:0007669"/>
    <property type="project" value="TreeGrafter"/>
</dbReference>
<evidence type="ECO:0000256" key="8">
    <source>
        <dbReference type="SAM" id="Phobius"/>
    </source>
</evidence>
<dbReference type="Gene3D" id="3.30.565.10">
    <property type="entry name" value="Histidine kinase-like ATPase, C-terminal domain"/>
    <property type="match status" value="1"/>
</dbReference>
<feature type="modified residue" description="4-aspartylphosphate" evidence="7">
    <location>
        <position position="967"/>
    </location>
</feature>
<evidence type="ECO:0000313" key="12">
    <source>
        <dbReference type="Proteomes" id="UP001156601"/>
    </source>
</evidence>
<accession>A0AA37T0T2</accession>
<dbReference type="InterPro" id="IPR005467">
    <property type="entry name" value="His_kinase_dom"/>
</dbReference>
<proteinExistence type="predicted"/>
<dbReference type="InterPro" id="IPR011006">
    <property type="entry name" value="CheY-like_superfamily"/>
</dbReference>
<feature type="transmembrane region" description="Helical" evidence="8">
    <location>
        <begin position="217"/>
        <end position="237"/>
    </location>
</feature>
<dbReference type="InterPro" id="IPR003594">
    <property type="entry name" value="HATPase_dom"/>
</dbReference>
<dbReference type="RefSeq" id="WP_284217993.1">
    <property type="nucleotide sequence ID" value="NZ_BSOT01000006.1"/>
</dbReference>
<dbReference type="Gene3D" id="3.40.50.2300">
    <property type="match status" value="1"/>
</dbReference>
<feature type="transmembrane region" description="Helical" evidence="8">
    <location>
        <begin position="607"/>
        <end position="625"/>
    </location>
</feature>
<feature type="transmembrane region" description="Helical" evidence="8">
    <location>
        <begin position="107"/>
        <end position="131"/>
    </location>
</feature>
<evidence type="ECO:0000256" key="7">
    <source>
        <dbReference type="PROSITE-ProRule" id="PRU00169"/>
    </source>
</evidence>
<dbReference type="SMART" id="SM00387">
    <property type="entry name" value="HATPase_c"/>
    <property type="match status" value="1"/>
</dbReference>
<keyword evidence="8" id="KW-0472">Membrane</keyword>
<keyword evidence="12" id="KW-1185">Reference proteome</keyword>
<evidence type="ECO:0000256" key="6">
    <source>
        <dbReference type="ARBA" id="ARBA00023012"/>
    </source>
</evidence>
<evidence type="ECO:0000256" key="5">
    <source>
        <dbReference type="ARBA" id="ARBA00022777"/>
    </source>
</evidence>
<sequence length="1133" mass="126273">MDSNGKILSTRRTYNKLVANEMMEDFALRFTAKRARIWSLNRIANTALGIVSFLVLEAIGGAITISFGFENAAWAILSLVFVIFLTGLPICYHAAKNGVDIDLLSRGAGFGYIGSTIASLIYASFTFIFFALEAAIMSMALQLLFDIPIAICYVISALVVLPLVTHGIAYISRFQVWSQPIWIVLQLVPLYFVFTHPDSDFKKWISYTGNAGEDGKGFNLMLFGAASAVLLSLVAQIGEQVDFLRFLPEKPQKNKHQWWAALVIAGPGWIIFGAMKLFLGSFLAYFALKQGIAPNVADDPAHMYNLAFSLVFENPEFSLLVACSFVVISQLKINVANAYAGSLAWSNFFSRVTHNHPGRVVWMVFNVAIALLLMELDIYQTIESMLSVYSVVVLAWLSSVVADLVINKPLGISPKHIEFKRSHLYDINPVGVCSMFIATFVGFTGHLGWYGETVQALASFIACGLPFITVPLIGYLTKGKYYLVDNKITVYTAPKTCYICENTFDQEDMTYCPAYKNPICSLCCSLDVRCGDKCRPEGTIFSQSHHFFKRFLNTKLLNQMTSSTAQFIYMTLGLGSVGASILFLIYLQIPAEDTNVQTVLGNTLIKTFFFMLIIIGIVSWLFILARSSNRIALNELRSQTSALATEIDAHESTSRALKDAKDFAESANQAKSRYLAGLSHELRTPLNVLLGYAQLLSQDADIPVNQQNSLNIIKRNGEHLADLIEGLLEISKIEAGRLSLHKDEFNLKAILQQLVDMFAMQAKQKGLDFLYKPSGNLPNVVATDKQRFRQVLINLISNAIKYTQQGTVTLEVSYRNEVINFNIIDTGMGIAQKDQETIFKPFEQIRNTYTQGIGGTGLGLTISRSLIHLMGGDITLHSQVGKGSTFNVKLMLPQIQHKATPLEIESKQVIAYIGPPKHVLVVDDDPSQQQLMRELLTPLGFSIYNAIDAKTGFEYLEEEHIDLILLDVRMPVMDGWEMLKLLREQEHKLPVVMVSANVRENDINLAAKGLHDAYIAKPFNLDILLAKIGELLNLSWQYKSKTNENNALGVDISIDTSINDKMEQCNKPTLETSDYEQLIGLAEIGFLSGFSEKLNDLQASHNIPDTMVKQLNIYVEQCNFPEIIQYLKEASHE</sequence>
<name>A0AA37T0T2_9ALTE</name>
<evidence type="ECO:0000313" key="11">
    <source>
        <dbReference type="EMBL" id="GLR71655.1"/>
    </source>
</evidence>
<evidence type="ECO:0000256" key="3">
    <source>
        <dbReference type="ARBA" id="ARBA00022553"/>
    </source>
</evidence>
<dbReference type="CDD" id="cd17546">
    <property type="entry name" value="REC_hyHK_CKI1_RcsC-like"/>
    <property type="match status" value="1"/>
</dbReference>
<keyword evidence="8" id="KW-0812">Transmembrane</keyword>
<feature type="transmembrane region" description="Helical" evidence="8">
    <location>
        <begin position="386"/>
        <end position="406"/>
    </location>
</feature>
<dbReference type="FunFam" id="3.30.565.10:FF:000010">
    <property type="entry name" value="Sensor histidine kinase RcsC"/>
    <property type="match status" value="1"/>
</dbReference>
<gene>
    <name evidence="11" type="ORF">GCM10007852_25630</name>
</gene>
<dbReference type="Proteomes" id="UP001156601">
    <property type="component" value="Unassembled WGS sequence"/>
</dbReference>
<feature type="transmembrane region" description="Helical" evidence="8">
    <location>
        <begin position="258"/>
        <end position="288"/>
    </location>
</feature>
<dbReference type="InterPro" id="IPR001789">
    <property type="entry name" value="Sig_transdc_resp-reg_receiver"/>
</dbReference>
<dbReference type="SMART" id="SM00388">
    <property type="entry name" value="HisKA"/>
    <property type="match status" value="1"/>
</dbReference>
<dbReference type="PANTHER" id="PTHR43047">
    <property type="entry name" value="TWO-COMPONENT HISTIDINE PROTEIN KINASE"/>
    <property type="match status" value="1"/>
</dbReference>
<evidence type="ECO:0000259" key="9">
    <source>
        <dbReference type="PROSITE" id="PS50109"/>
    </source>
</evidence>
<feature type="transmembrane region" description="Helical" evidence="8">
    <location>
        <begin position="176"/>
        <end position="194"/>
    </location>
</feature>
<keyword evidence="5 11" id="KW-0418">Kinase</keyword>
<dbReference type="EMBL" id="BSOT01000006">
    <property type="protein sequence ID" value="GLR71655.1"/>
    <property type="molecule type" value="Genomic_DNA"/>
</dbReference>
<feature type="transmembrane region" description="Helical" evidence="8">
    <location>
        <begin position="143"/>
        <end position="164"/>
    </location>
</feature>
<keyword evidence="3 7" id="KW-0597">Phosphoprotein</keyword>
<feature type="transmembrane region" description="Helical" evidence="8">
    <location>
        <begin position="360"/>
        <end position="380"/>
    </location>
</feature>
<dbReference type="InterPro" id="IPR004358">
    <property type="entry name" value="Sig_transdc_His_kin-like_C"/>
</dbReference>
<evidence type="ECO:0000256" key="4">
    <source>
        <dbReference type="ARBA" id="ARBA00022679"/>
    </source>
</evidence>
<feature type="transmembrane region" description="Helical" evidence="8">
    <location>
        <begin position="43"/>
        <end position="67"/>
    </location>
</feature>
<dbReference type="SUPFAM" id="SSF47384">
    <property type="entry name" value="Homodimeric domain of signal transducing histidine kinase"/>
    <property type="match status" value="1"/>
</dbReference>
<keyword evidence="4" id="KW-0808">Transferase</keyword>
<feature type="transmembrane region" description="Helical" evidence="8">
    <location>
        <begin position="73"/>
        <end position="95"/>
    </location>
</feature>
<dbReference type="Pfam" id="PF02518">
    <property type="entry name" value="HATPase_c"/>
    <property type="match status" value="1"/>
</dbReference>
<keyword evidence="8" id="KW-1133">Transmembrane helix</keyword>
<dbReference type="AlphaFoldDB" id="A0AA37T0T2"/>
<dbReference type="GO" id="GO:0009927">
    <property type="term" value="F:histidine phosphotransfer kinase activity"/>
    <property type="evidence" value="ECO:0007669"/>
    <property type="project" value="TreeGrafter"/>
</dbReference>
<protein>
    <recommendedName>
        <fullName evidence="2">histidine kinase</fullName>
        <ecNumber evidence="2">2.7.13.3</ecNumber>
    </recommendedName>
</protein>
<reference evidence="11" key="1">
    <citation type="journal article" date="2014" name="Int. J. Syst. Evol. Microbiol.">
        <title>Complete genome sequence of Corynebacterium casei LMG S-19264T (=DSM 44701T), isolated from a smear-ripened cheese.</title>
        <authorList>
            <consortium name="US DOE Joint Genome Institute (JGI-PGF)"/>
            <person name="Walter F."/>
            <person name="Albersmeier A."/>
            <person name="Kalinowski J."/>
            <person name="Ruckert C."/>
        </authorList>
    </citation>
    <scope>NUCLEOTIDE SEQUENCE</scope>
    <source>
        <strain evidence="11">NBRC 110023</strain>
    </source>
</reference>
<evidence type="ECO:0000256" key="2">
    <source>
        <dbReference type="ARBA" id="ARBA00012438"/>
    </source>
</evidence>
<dbReference type="CDD" id="cd00082">
    <property type="entry name" value="HisKA"/>
    <property type="match status" value="1"/>
</dbReference>
<evidence type="ECO:0000259" key="10">
    <source>
        <dbReference type="PROSITE" id="PS50110"/>
    </source>
</evidence>